<comment type="caution">
    <text evidence="2">The sequence shown here is derived from an EMBL/GenBank/DDBJ whole genome shotgun (WGS) entry which is preliminary data.</text>
</comment>
<protein>
    <submittedName>
        <fullName evidence="2">Uncharacterized protein</fullName>
    </submittedName>
</protein>
<gene>
    <name evidence="2" type="ORF">AXG93_1864s1070</name>
</gene>
<evidence type="ECO:0000313" key="2">
    <source>
        <dbReference type="EMBL" id="OAE34980.1"/>
    </source>
</evidence>
<accession>A0A176WPD0</accession>
<evidence type="ECO:0000256" key="1">
    <source>
        <dbReference type="SAM" id="MobiDB-lite"/>
    </source>
</evidence>
<keyword evidence="3" id="KW-1185">Reference proteome</keyword>
<feature type="region of interest" description="Disordered" evidence="1">
    <location>
        <begin position="1"/>
        <end position="121"/>
    </location>
</feature>
<reference evidence="2" key="1">
    <citation type="submission" date="2016-03" db="EMBL/GenBank/DDBJ databases">
        <title>Mechanisms controlling the formation of the plant cell surface in tip-growing cells are functionally conserved among land plants.</title>
        <authorList>
            <person name="Honkanen S."/>
            <person name="Jones V.A."/>
            <person name="Morieri G."/>
            <person name="Champion C."/>
            <person name="Hetherington A.J."/>
            <person name="Kelly S."/>
            <person name="Saint-Marcoux D."/>
            <person name="Proust H."/>
            <person name="Prescott H."/>
            <person name="Dolan L."/>
        </authorList>
    </citation>
    <scope>NUCLEOTIDE SEQUENCE [LARGE SCALE GENOMIC DNA]</scope>
    <source>
        <tissue evidence="2">Whole gametophyte</tissue>
    </source>
</reference>
<dbReference type="EMBL" id="LVLJ01000293">
    <property type="protein sequence ID" value="OAE34980.1"/>
    <property type="molecule type" value="Genomic_DNA"/>
</dbReference>
<sequence>MAVGSPGDSTLNLNPTVGKASGREKSDVAPGPAVFTRGRSGPRASSRSHTLAALRLSGPRCRSAATGESARIDTVGAVQSSRRGRAQRSATRSAEGIPEWSSSSAELSSAVQQSSPVQSSSVEWRYCAEDSCTALHCEGEHD</sequence>
<feature type="compositionally biased region" description="Low complexity" evidence="1">
    <location>
        <begin position="77"/>
        <end position="94"/>
    </location>
</feature>
<evidence type="ECO:0000313" key="3">
    <source>
        <dbReference type="Proteomes" id="UP000077202"/>
    </source>
</evidence>
<proteinExistence type="predicted"/>
<feature type="compositionally biased region" description="Low complexity" evidence="1">
    <location>
        <begin position="101"/>
        <end position="121"/>
    </location>
</feature>
<organism evidence="2 3">
    <name type="scientific">Marchantia polymorpha subsp. ruderalis</name>
    <dbReference type="NCBI Taxonomy" id="1480154"/>
    <lineage>
        <taxon>Eukaryota</taxon>
        <taxon>Viridiplantae</taxon>
        <taxon>Streptophyta</taxon>
        <taxon>Embryophyta</taxon>
        <taxon>Marchantiophyta</taxon>
        <taxon>Marchantiopsida</taxon>
        <taxon>Marchantiidae</taxon>
        <taxon>Marchantiales</taxon>
        <taxon>Marchantiaceae</taxon>
        <taxon>Marchantia</taxon>
    </lineage>
</organism>
<dbReference type="AlphaFoldDB" id="A0A176WPD0"/>
<feature type="compositionally biased region" description="Low complexity" evidence="1">
    <location>
        <begin position="37"/>
        <end position="48"/>
    </location>
</feature>
<name>A0A176WPD0_MARPO</name>
<dbReference type="Proteomes" id="UP000077202">
    <property type="component" value="Unassembled WGS sequence"/>
</dbReference>